<dbReference type="Pfam" id="PF01243">
    <property type="entry name" value="PNPOx_N"/>
    <property type="match status" value="1"/>
</dbReference>
<dbReference type="Proteomes" id="UP000321234">
    <property type="component" value="Unassembled WGS sequence"/>
</dbReference>
<feature type="domain" description="Pyridoxamine 5'-phosphate oxidase N-terminal" evidence="2">
    <location>
        <begin position="12"/>
        <end position="90"/>
    </location>
</feature>
<dbReference type="GO" id="GO:0005829">
    <property type="term" value="C:cytosol"/>
    <property type="evidence" value="ECO:0007669"/>
    <property type="project" value="TreeGrafter"/>
</dbReference>
<protein>
    <submittedName>
        <fullName evidence="3">PPOX class F420-dependent oxidoreductase</fullName>
    </submittedName>
</protein>
<proteinExistence type="predicted"/>
<sequence length="139" mass="14878">MADWNDVTRYFTTDQVAHLATLGKDGGPRSVPGWVGLHDGVAGGPDGQGLAFFTEAGAVKDRNLTRDPRLAVSVTAPGNPLSMATVRGEVVDRLQGEPAMAVVDRISLLHTGQPYPERSGFVAFLVRPTSWWANDYAEG</sequence>
<organism evidence="3 4">
    <name type="scientific">Quadrisphaera setariae</name>
    <dbReference type="NCBI Taxonomy" id="2593304"/>
    <lineage>
        <taxon>Bacteria</taxon>
        <taxon>Bacillati</taxon>
        <taxon>Actinomycetota</taxon>
        <taxon>Actinomycetes</taxon>
        <taxon>Kineosporiales</taxon>
        <taxon>Kineosporiaceae</taxon>
        <taxon>Quadrisphaera</taxon>
    </lineage>
</organism>
<gene>
    <name evidence="3" type="ORF">FMM08_14580</name>
</gene>
<dbReference type="GO" id="GO:0070967">
    <property type="term" value="F:coenzyme F420 binding"/>
    <property type="evidence" value="ECO:0007669"/>
    <property type="project" value="TreeGrafter"/>
</dbReference>
<dbReference type="GO" id="GO:0016627">
    <property type="term" value="F:oxidoreductase activity, acting on the CH-CH group of donors"/>
    <property type="evidence" value="ECO:0007669"/>
    <property type="project" value="TreeGrafter"/>
</dbReference>
<dbReference type="PANTHER" id="PTHR35176:SF6">
    <property type="entry name" value="HEME OXYGENASE HI_0854-RELATED"/>
    <property type="match status" value="1"/>
</dbReference>
<dbReference type="Gene3D" id="2.30.110.10">
    <property type="entry name" value="Electron Transport, Fmn-binding Protein, Chain A"/>
    <property type="match status" value="1"/>
</dbReference>
<evidence type="ECO:0000256" key="1">
    <source>
        <dbReference type="ARBA" id="ARBA00023002"/>
    </source>
</evidence>
<dbReference type="InterPro" id="IPR052019">
    <property type="entry name" value="F420H2_bilvrd_red/Heme_oxyg"/>
</dbReference>
<dbReference type="AlphaFoldDB" id="A0A5C8ZCA6"/>
<accession>A0A5C8ZCA6</accession>
<keyword evidence="4" id="KW-1185">Reference proteome</keyword>
<dbReference type="InterPro" id="IPR012349">
    <property type="entry name" value="Split_barrel_FMN-bd"/>
</dbReference>
<dbReference type="OrthoDB" id="162914at2"/>
<evidence type="ECO:0000313" key="4">
    <source>
        <dbReference type="Proteomes" id="UP000321234"/>
    </source>
</evidence>
<reference evidence="3 4" key="1">
    <citation type="submission" date="2019-07" db="EMBL/GenBank/DDBJ databases">
        <title>Quadrisphaera sp. strain DD2A genome sequencing and assembly.</title>
        <authorList>
            <person name="Kim I."/>
        </authorList>
    </citation>
    <scope>NUCLEOTIDE SEQUENCE [LARGE SCALE GENOMIC DNA]</scope>
    <source>
        <strain evidence="3 4">DD2A</strain>
    </source>
</reference>
<evidence type="ECO:0000259" key="2">
    <source>
        <dbReference type="Pfam" id="PF01243"/>
    </source>
</evidence>
<keyword evidence="1" id="KW-0560">Oxidoreductase</keyword>
<dbReference type="InterPro" id="IPR011576">
    <property type="entry name" value="Pyridox_Oxase_N"/>
</dbReference>
<name>A0A5C8ZCA6_9ACTN</name>
<comment type="caution">
    <text evidence="3">The sequence shown here is derived from an EMBL/GenBank/DDBJ whole genome shotgun (WGS) entry which is preliminary data.</text>
</comment>
<dbReference type="RefSeq" id="WP_147927098.1">
    <property type="nucleotide sequence ID" value="NZ_VKAC01000008.1"/>
</dbReference>
<dbReference type="SUPFAM" id="SSF50475">
    <property type="entry name" value="FMN-binding split barrel"/>
    <property type="match status" value="1"/>
</dbReference>
<dbReference type="PANTHER" id="PTHR35176">
    <property type="entry name" value="HEME OXYGENASE HI_0854-RELATED"/>
    <property type="match status" value="1"/>
</dbReference>
<dbReference type="EMBL" id="VKAC01000008">
    <property type="protein sequence ID" value="TXR55522.1"/>
    <property type="molecule type" value="Genomic_DNA"/>
</dbReference>
<evidence type="ECO:0000313" key="3">
    <source>
        <dbReference type="EMBL" id="TXR55522.1"/>
    </source>
</evidence>